<accession>A0A1E3X5C8</accession>
<protein>
    <submittedName>
        <fullName evidence="1">5-methylcytosine-specific restriction enzyme subunit McrC</fullName>
    </submittedName>
</protein>
<dbReference type="PANTHER" id="PTHR38733:SF1">
    <property type="entry name" value="TYPE IV METHYL-DIRECTED RESTRICTION ENZYME ECOKMCRBC"/>
    <property type="match status" value="1"/>
</dbReference>
<dbReference type="GO" id="GO:0009307">
    <property type="term" value="P:DNA restriction-modification system"/>
    <property type="evidence" value="ECO:0007669"/>
    <property type="project" value="InterPro"/>
</dbReference>
<dbReference type="EMBL" id="MAYW01000167">
    <property type="protein sequence ID" value="ODS30866.1"/>
    <property type="molecule type" value="Genomic_DNA"/>
</dbReference>
<organism evidence="1 2">
    <name type="scientific">Candidatus Scalindua rubra</name>
    <dbReference type="NCBI Taxonomy" id="1872076"/>
    <lineage>
        <taxon>Bacteria</taxon>
        <taxon>Pseudomonadati</taxon>
        <taxon>Planctomycetota</taxon>
        <taxon>Candidatus Brocadiia</taxon>
        <taxon>Candidatus Brocadiales</taxon>
        <taxon>Candidatus Scalinduaceae</taxon>
        <taxon>Candidatus Scalindua</taxon>
    </lineage>
</organism>
<reference evidence="1 2" key="1">
    <citation type="submission" date="2016-07" db="EMBL/GenBank/DDBJ databases">
        <title>Draft genome of Scalindua rubra, obtained from a brine-seawater interface in the Red Sea, sheds light on salt adaptation in anammox bacteria.</title>
        <authorList>
            <person name="Speth D.R."/>
            <person name="Lagkouvardos I."/>
            <person name="Wang Y."/>
            <person name="Qian P.-Y."/>
            <person name="Dutilh B.E."/>
            <person name="Jetten M.S."/>
        </authorList>
    </citation>
    <scope>NUCLEOTIDE SEQUENCE [LARGE SCALE GENOMIC DNA]</scope>
    <source>
        <strain evidence="1">BSI-1</strain>
    </source>
</reference>
<gene>
    <name evidence="1" type="ORF">SCARUB_04015</name>
</gene>
<dbReference type="Pfam" id="PF10117">
    <property type="entry name" value="McrBC"/>
    <property type="match status" value="1"/>
</dbReference>
<evidence type="ECO:0000313" key="1">
    <source>
        <dbReference type="EMBL" id="ODS30866.1"/>
    </source>
</evidence>
<dbReference type="InterPro" id="IPR014407">
    <property type="entry name" value="McrC_bac"/>
</dbReference>
<dbReference type="Proteomes" id="UP000094056">
    <property type="component" value="Unassembled WGS sequence"/>
</dbReference>
<proteinExistence type="predicted"/>
<evidence type="ECO:0000313" key="2">
    <source>
        <dbReference type="Proteomes" id="UP000094056"/>
    </source>
</evidence>
<dbReference type="PANTHER" id="PTHR38733">
    <property type="entry name" value="PROTEIN MCRC"/>
    <property type="match status" value="1"/>
</dbReference>
<sequence>MKIPIQNIYIMLIYAWQKHNEKDIVKVDMEGQTSLQNLFAKVLINGVNHLFKRGLNRDYRLVNEEIKSVKGKIDFNTSIKRNLFINGKVQCEYDEFDVDNIQNQIIKATISKLIRTDDIDKDYKTKLVHHSKRLANVSNIELNKSHFSGLRFNSNNQFYEFLLNVCEMVFSSLLPSEEKGKYKFRKFSEDELNNLFESFVRNFYKIEQDKMKVQSERFKWAFEMITEGSGQLLPEMRTDISLFNNNRKIIIDTKFYKEALKTNQWGKKIINQNHLYQLMAYLNNTQPKDGQVLEGILLYPTVEDDFDHQFKTKRGYKVSVKSIDLNQDFQQISSDLKGVIA</sequence>
<comment type="caution">
    <text evidence="1">The sequence shown here is derived from an EMBL/GenBank/DDBJ whole genome shotgun (WGS) entry which is preliminary data.</text>
</comment>
<dbReference type="NCBIfam" id="NF007277">
    <property type="entry name" value="PRK09736.1"/>
    <property type="match status" value="1"/>
</dbReference>
<dbReference type="InterPro" id="IPR019292">
    <property type="entry name" value="McrC"/>
</dbReference>
<dbReference type="PIRSF" id="PIRSF003109">
    <property type="entry name" value="McrC"/>
    <property type="match status" value="1"/>
</dbReference>
<dbReference type="AlphaFoldDB" id="A0A1E3X5C8"/>
<name>A0A1E3X5C8_9BACT</name>